<comment type="caution">
    <text evidence="7">The sequence shown here is derived from an EMBL/GenBank/DDBJ whole genome shotgun (WGS) entry which is preliminary data.</text>
</comment>
<dbReference type="InterPro" id="IPR016156">
    <property type="entry name" value="FAD/NAD-linked_Rdtase_dimer_sf"/>
</dbReference>
<evidence type="ECO:0000259" key="5">
    <source>
        <dbReference type="Pfam" id="PF07992"/>
    </source>
</evidence>
<dbReference type="InterPro" id="IPR050446">
    <property type="entry name" value="FAD-oxidoreductase/Apoptosis"/>
</dbReference>
<evidence type="ECO:0000259" key="6">
    <source>
        <dbReference type="Pfam" id="PF14759"/>
    </source>
</evidence>
<evidence type="ECO:0000313" key="8">
    <source>
        <dbReference type="Proteomes" id="UP001500571"/>
    </source>
</evidence>
<evidence type="ECO:0000313" key="7">
    <source>
        <dbReference type="EMBL" id="GAA1958550.1"/>
    </source>
</evidence>
<evidence type="ECO:0000256" key="3">
    <source>
        <dbReference type="ARBA" id="ARBA00022827"/>
    </source>
</evidence>
<dbReference type="Pfam" id="PF14759">
    <property type="entry name" value="Reductase_C"/>
    <property type="match status" value="1"/>
</dbReference>
<dbReference type="InterPro" id="IPR028202">
    <property type="entry name" value="Reductase_C"/>
</dbReference>
<dbReference type="Gene3D" id="3.30.390.30">
    <property type="match status" value="1"/>
</dbReference>
<keyword evidence="2" id="KW-0285">Flavoprotein</keyword>
<comment type="cofactor">
    <cofactor evidence="1">
        <name>FAD</name>
        <dbReference type="ChEBI" id="CHEBI:57692"/>
    </cofactor>
</comment>
<dbReference type="RefSeq" id="WP_344044398.1">
    <property type="nucleotide sequence ID" value="NZ_BAAAPB010000001.1"/>
</dbReference>
<feature type="domain" description="Reductase C-terminal" evidence="6">
    <location>
        <begin position="319"/>
        <end position="388"/>
    </location>
</feature>
<dbReference type="Pfam" id="PF07992">
    <property type="entry name" value="Pyr_redox_2"/>
    <property type="match status" value="1"/>
</dbReference>
<dbReference type="Proteomes" id="UP001500571">
    <property type="component" value="Unassembled WGS sequence"/>
</dbReference>
<proteinExistence type="predicted"/>
<protein>
    <submittedName>
        <fullName evidence="7">FAD-dependent oxidoreductase</fullName>
    </submittedName>
</protein>
<sequence>MTLDQVVVVGVSAAGLTAAETLRREGHGGRLVLVDGDPRPPYDRPPLSKQLLRGDWAEDKLALRPSSALEALDAEWRLGVPADHLDLGARHVRLADGAEVAFDGLVIATGVRARRLPFVSGSPGAHVLRTVEDALALRRELVPGAAVVVVGAGFLGTEAAAVAAQIGCHVTVIDPLDLPLQRQLGRRIGGRVAQLHRDHGVTLLCGRGVADVREKDGRTVGVVLDDGAEIVADVLLVAIGAEPVTDWLRGSGLLLDDGVQCDEFCQAAPGVVAAGDVASWLHPALGRLRLEHRMNATEQGMAAAKTLLGQRTPFAPVPYFWSDQYDVRIQVYGRPTADDFAAVEGSLDEGPFAAVQHDADGRVTAVAGWNMPRQLRALRQALVDQQPVSC</sequence>
<evidence type="ECO:0000256" key="4">
    <source>
        <dbReference type="ARBA" id="ARBA00023002"/>
    </source>
</evidence>
<dbReference type="Gene3D" id="3.50.50.60">
    <property type="entry name" value="FAD/NAD(P)-binding domain"/>
    <property type="match status" value="2"/>
</dbReference>
<dbReference type="EMBL" id="BAAAPB010000001">
    <property type="protein sequence ID" value="GAA1958550.1"/>
    <property type="molecule type" value="Genomic_DNA"/>
</dbReference>
<keyword evidence="3" id="KW-0274">FAD</keyword>
<keyword evidence="8" id="KW-1185">Reference proteome</keyword>
<name>A0ABP5C6Y1_9ACTN</name>
<evidence type="ECO:0000256" key="1">
    <source>
        <dbReference type="ARBA" id="ARBA00001974"/>
    </source>
</evidence>
<feature type="domain" description="FAD/NAD(P)-binding" evidence="5">
    <location>
        <begin position="5"/>
        <end position="300"/>
    </location>
</feature>
<reference evidence="8" key="1">
    <citation type="journal article" date="2019" name="Int. J. Syst. Evol. Microbiol.">
        <title>The Global Catalogue of Microorganisms (GCM) 10K type strain sequencing project: providing services to taxonomists for standard genome sequencing and annotation.</title>
        <authorList>
            <consortium name="The Broad Institute Genomics Platform"/>
            <consortium name="The Broad Institute Genome Sequencing Center for Infectious Disease"/>
            <person name="Wu L."/>
            <person name="Ma J."/>
        </authorList>
    </citation>
    <scope>NUCLEOTIDE SEQUENCE [LARGE SCALE GENOMIC DNA]</scope>
    <source>
        <strain evidence="8">JCM 15309</strain>
    </source>
</reference>
<dbReference type="InterPro" id="IPR036188">
    <property type="entry name" value="FAD/NAD-bd_sf"/>
</dbReference>
<evidence type="ECO:0000256" key="2">
    <source>
        <dbReference type="ARBA" id="ARBA00022630"/>
    </source>
</evidence>
<dbReference type="PANTHER" id="PTHR43557">
    <property type="entry name" value="APOPTOSIS-INDUCING FACTOR 1"/>
    <property type="match status" value="1"/>
</dbReference>
<accession>A0ABP5C6Y1</accession>
<dbReference type="InterPro" id="IPR023753">
    <property type="entry name" value="FAD/NAD-binding_dom"/>
</dbReference>
<keyword evidence="4" id="KW-0560">Oxidoreductase</keyword>
<dbReference type="PRINTS" id="PR00411">
    <property type="entry name" value="PNDRDTASEI"/>
</dbReference>
<dbReference type="SUPFAM" id="SSF51905">
    <property type="entry name" value="FAD/NAD(P)-binding domain"/>
    <property type="match status" value="2"/>
</dbReference>
<gene>
    <name evidence="7" type="ORF">GCM10009798_17720</name>
</gene>
<dbReference type="SUPFAM" id="SSF55424">
    <property type="entry name" value="FAD/NAD-linked reductases, dimerisation (C-terminal) domain"/>
    <property type="match status" value="1"/>
</dbReference>
<dbReference type="PRINTS" id="PR00368">
    <property type="entry name" value="FADPNR"/>
</dbReference>
<dbReference type="PANTHER" id="PTHR43557:SF2">
    <property type="entry name" value="RIESKE DOMAIN-CONTAINING PROTEIN-RELATED"/>
    <property type="match status" value="1"/>
</dbReference>
<organism evidence="7 8">
    <name type="scientific">Nocardioides panacihumi</name>
    <dbReference type="NCBI Taxonomy" id="400774"/>
    <lineage>
        <taxon>Bacteria</taxon>
        <taxon>Bacillati</taxon>
        <taxon>Actinomycetota</taxon>
        <taxon>Actinomycetes</taxon>
        <taxon>Propionibacteriales</taxon>
        <taxon>Nocardioidaceae</taxon>
        <taxon>Nocardioides</taxon>
    </lineage>
</organism>